<dbReference type="InterPro" id="IPR029044">
    <property type="entry name" value="Nucleotide-diphossugar_trans"/>
</dbReference>
<reference evidence="2 3" key="1">
    <citation type="submission" date="2020-08" db="EMBL/GenBank/DDBJ databases">
        <title>Genomic Encyclopedia of Type Strains, Phase IV (KMG-IV): sequencing the most valuable type-strain genomes for metagenomic binning, comparative biology and taxonomic classification.</title>
        <authorList>
            <person name="Goeker M."/>
        </authorList>
    </citation>
    <scope>NUCLEOTIDE SEQUENCE [LARGE SCALE GENOMIC DNA]</scope>
    <source>
        <strain evidence="2 3">DSM 22359</strain>
    </source>
</reference>
<dbReference type="PANTHER" id="PTHR43685:SF3">
    <property type="entry name" value="SLR2126 PROTEIN"/>
    <property type="match status" value="1"/>
</dbReference>
<dbReference type="RefSeq" id="WP_183700824.1">
    <property type="nucleotide sequence ID" value="NZ_JACHFE010000002.1"/>
</dbReference>
<dbReference type="AlphaFoldDB" id="A0A840UEA0"/>
<dbReference type="EMBL" id="JACHFE010000002">
    <property type="protein sequence ID" value="MBB5320765.1"/>
    <property type="molecule type" value="Genomic_DNA"/>
</dbReference>
<protein>
    <submittedName>
        <fullName evidence="2">Glycosyltransferase involved in cell wall biosynthesis</fullName>
    </submittedName>
</protein>
<organism evidence="2 3">
    <name type="scientific">Marinobacter oulmenensis</name>
    <dbReference type="NCBI Taxonomy" id="643747"/>
    <lineage>
        <taxon>Bacteria</taxon>
        <taxon>Pseudomonadati</taxon>
        <taxon>Pseudomonadota</taxon>
        <taxon>Gammaproteobacteria</taxon>
        <taxon>Pseudomonadales</taxon>
        <taxon>Marinobacteraceae</taxon>
        <taxon>Marinobacter</taxon>
    </lineage>
</organism>
<evidence type="ECO:0000313" key="3">
    <source>
        <dbReference type="Proteomes" id="UP000591735"/>
    </source>
</evidence>
<name>A0A840UEA0_9GAMM</name>
<dbReference type="Gene3D" id="3.90.550.10">
    <property type="entry name" value="Spore Coat Polysaccharide Biosynthesis Protein SpsA, Chain A"/>
    <property type="match status" value="1"/>
</dbReference>
<dbReference type="CDD" id="cd00761">
    <property type="entry name" value="Glyco_tranf_GTA_type"/>
    <property type="match status" value="1"/>
</dbReference>
<evidence type="ECO:0000313" key="2">
    <source>
        <dbReference type="EMBL" id="MBB5320765.1"/>
    </source>
</evidence>
<sequence>MKDASPTFSIIMPTYNRVDLLGEVVHNVLDQTFSDFELIVVDDGSTDNTWDVLRGISDPRLKPIRQDNTRHTQARRNAIAHASGRILAFCDSDDVWRPDYLATLERIFTLHHADYVFTNYRVEGESGSRIDPETPTVQNWLRAFAWPMEEDLYWFDDLYSALIEWQPVFTSCQAITKAHYDAIGGISEKINNRDLGTVMTSEDSHIIRRSALTPRAFFYSDSMVTLGRPGNNMSASFISNLKGGRFILQDILNSSSLTDAQKSRTVKAIKEHTAQIALQSYYFEPPGRFLKFYVKNRKSSMRMKSHLHVLLASCRCLSRSR</sequence>
<accession>A0A840UEA0</accession>
<dbReference type="InterPro" id="IPR050834">
    <property type="entry name" value="Glycosyltransf_2"/>
</dbReference>
<evidence type="ECO:0000259" key="1">
    <source>
        <dbReference type="Pfam" id="PF00535"/>
    </source>
</evidence>
<keyword evidence="3" id="KW-1185">Reference proteome</keyword>
<keyword evidence="2" id="KW-0808">Transferase</keyword>
<dbReference type="GO" id="GO:0016740">
    <property type="term" value="F:transferase activity"/>
    <property type="evidence" value="ECO:0007669"/>
    <property type="project" value="UniProtKB-KW"/>
</dbReference>
<gene>
    <name evidence="2" type="ORF">HNR38_001237</name>
</gene>
<dbReference type="Proteomes" id="UP000591735">
    <property type="component" value="Unassembled WGS sequence"/>
</dbReference>
<proteinExistence type="predicted"/>
<comment type="caution">
    <text evidence="2">The sequence shown here is derived from an EMBL/GenBank/DDBJ whole genome shotgun (WGS) entry which is preliminary data.</text>
</comment>
<dbReference type="InterPro" id="IPR001173">
    <property type="entry name" value="Glyco_trans_2-like"/>
</dbReference>
<dbReference type="SUPFAM" id="SSF53448">
    <property type="entry name" value="Nucleotide-diphospho-sugar transferases"/>
    <property type="match status" value="1"/>
</dbReference>
<dbReference type="PANTHER" id="PTHR43685">
    <property type="entry name" value="GLYCOSYLTRANSFERASE"/>
    <property type="match status" value="1"/>
</dbReference>
<dbReference type="Pfam" id="PF00535">
    <property type="entry name" value="Glycos_transf_2"/>
    <property type="match status" value="1"/>
</dbReference>
<feature type="domain" description="Glycosyltransferase 2-like" evidence="1">
    <location>
        <begin position="9"/>
        <end position="134"/>
    </location>
</feature>